<dbReference type="InterPro" id="IPR039657">
    <property type="entry name" value="Dimethylallyltransferase"/>
</dbReference>
<gene>
    <name evidence="6" type="ORF">APLA_LOCUS17324</name>
</gene>
<protein>
    <recommendedName>
        <fullName evidence="8">tRNA dimethylallyltransferase</fullName>
    </recommendedName>
</protein>
<evidence type="ECO:0000256" key="1">
    <source>
        <dbReference type="ARBA" id="ARBA00005842"/>
    </source>
</evidence>
<comment type="caution">
    <text evidence="6">The sequence shown here is derived from an EMBL/GenBank/DDBJ whole genome shotgun (WGS) entry which is preliminary data.</text>
</comment>
<dbReference type="PANTHER" id="PTHR11088:SF89">
    <property type="entry name" value="TRNA DIMETHYLALLYLTRANSFERASE"/>
    <property type="match status" value="1"/>
</dbReference>
<reference evidence="6 7" key="1">
    <citation type="submission" date="2020-04" db="EMBL/GenBank/DDBJ databases">
        <authorList>
            <person name="Wallbank WR R."/>
            <person name="Pardo Diaz C."/>
            <person name="Kozak K."/>
            <person name="Martin S."/>
            <person name="Jiggins C."/>
            <person name="Moest M."/>
            <person name="Warren A I."/>
            <person name="Byers J.R.P. K."/>
            <person name="Montejo-Kovacevich G."/>
            <person name="Yen C E."/>
        </authorList>
    </citation>
    <scope>NUCLEOTIDE SEQUENCE [LARGE SCALE GENOMIC DNA]</scope>
</reference>
<dbReference type="SUPFAM" id="SSF52540">
    <property type="entry name" value="P-loop containing nucleoside triphosphate hydrolases"/>
    <property type="match status" value="1"/>
</dbReference>
<dbReference type="InterPro" id="IPR027417">
    <property type="entry name" value="P-loop_NTPase"/>
</dbReference>
<dbReference type="GO" id="GO:0052381">
    <property type="term" value="F:tRNA dimethylallyltransferase activity"/>
    <property type="evidence" value="ECO:0007669"/>
    <property type="project" value="TreeGrafter"/>
</dbReference>
<sequence>MFDIFLLADYKDDIRILVFCHPEISLSNFDLFLIDGTFKIYRGLDIVTAKASQREREMAKHHLLDILEPHQMFTVVDFRNRALKIIGNLTEQGKVPVIVGGTNYYLESIVYKILVEDMDDTEALLWDKSRRKRDIDDLEKDEHIEAKKVASESEIAIDDTPTTSDDKMMGNNSYVSVDETKTISRQEVQETVDHENKFTNEEIHAKLKAIDPVMAGRLHVNNRRKVLR</sequence>
<dbReference type="Proteomes" id="UP000494106">
    <property type="component" value="Unassembled WGS sequence"/>
</dbReference>
<dbReference type="EMBL" id="CADEBC010000733">
    <property type="protein sequence ID" value="CAB3260234.1"/>
    <property type="molecule type" value="Genomic_DNA"/>
</dbReference>
<keyword evidence="4" id="KW-0067">ATP-binding</keyword>
<keyword evidence="2" id="KW-0808">Transferase</keyword>
<dbReference type="PANTHER" id="PTHR11088">
    <property type="entry name" value="TRNA DIMETHYLALLYLTRANSFERASE"/>
    <property type="match status" value="1"/>
</dbReference>
<dbReference type="Gene3D" id="1.10.20.140">
    <property type="match status" value="1"/>
</dbReference>
<evidence type="ECO:0000313" key="6">
    <source>
        <dbReference type="EMBL" id="CAB3260234.1"/>
    </source>
</evidence>
<keyword evidence="3" id="KW-0547">Nucleotide-binding</keyword>
<comment type="similarity">
    <text evidence="1">Belongs to the IPP transferase family.</text>
</comment>
<evidence type="ECO:0000256" key="3">
    <source>
        <dbReference type="ARBA" id="ARBA00022741"/>
    </source>
</evidence>
<dbReference type="GO" id="GO:0005524">
    <property type="term" value="F:ATP binding"/>
    <property type="evidence" value="ECO:0007669"/>
    <property type="project" value="UniProtKB-KW"/>
</dbReference>
<evidence type="ECO:0000256" key="4">
    <source>
        <dbReference type="ARBA" id="ARBA00022840"/>
    </source>
</evidence>
<evidence type="ECO:0000313" key="7">
    <source>
        <dbReference type="Proteomes" id="UP000494106"/>
    </source>
</evidence>
<evidence type="ECO:0008006" key="8">
    <source>
        <dbReference type="Google" id="ProtNLM"/>
    </source>
</evidence>
<keyword evidence="7" id="KW-1185">Reference proteome</keyword>
<dbReference type="OrthoDB" id="775260at2759"/>
<evidence type="ECO:0000256" key="2">
    <source>
        <dbReference type="ARBA" id="ARBA00022679"/>
    </source>
</evidence>
<evidence type="ECO:0000256" key="5">
    <source>
        <dbReference type="SAM" id="MobiDB-lite"/>
    </source>
</evidence>
<name>A0A8S1BM86_ARCPL</name>
<dbReference type="GO" id="GO:0006400">
    <property type="term" value="P:tRNA modification"/>
    <property type="evidence" value="ECO:0007669"/>
    <property type="project" value="TreeGrafter"/>
</dbReference>
<feature type="region of interest" description="Disordered" evidence="5">
    <location>
        <begin position="149"/>
        <end position="172"/>
    </location>
</feature>
<organism evidence="6 7">
    <name type="scientific">Arctia plantaginis</name>
    <name type="common">Wood tiger moth</name>
    <name type="synonym">Phalaena plantaginis</name>
    <dbReference type="NCBI Taxonomy" id="874455"/>
    <lineage>
        <taxon>Eukaryota</taxon>
        <taxon>Metazoa</taxon>
        <taxon>Ecdysozoa</taxon>
        <taxon>Arthropoda</taxon>
        <taxon>Hexapoda</taxon>
        <taxon>Insecta</taxon>
        <taxon>Pterygota</taxon>
        <taxon>Neoptera</taxon>
        <taxon>Endopterygota</taxon>
        <taxon>Lepidoptera</taxon>
        <taxon>Glossata</taxon>
        <taxon>Ditrysia</taxon>
        <taxon>Noctuoidea</taxon>
        <taxon>Erebidae</taxon>
        <taxon>Arctiinae</taxon>
        <taxon>Arctia</taxon>
    </lineage>
</organism>
<dbReference type="AlphaFoldDB" id="A0A8S1BM86"/>
<proteinExistence type="inferred from homology"/>
<accession>A0A8S1BM86</accession>
<dbReference type="Pfam" id="PF01715">
    <property type="entry name" value="IPPT"/>
    <property type="match status" value="2"/>
</dbReference>
<dbReference type="GO" id="GO:0005739">
    <property type="term" value="C:mitochondrion"/>
    <property type="evidence" value="ECO:0007669"/>
    <property type="project" value="TreeGrafter"/>
</dbReference>
<dbReference type="Gene3D" id="3.40.50.300">
    <property type="entry name" value="P-loop containing nucleotide triphosphate hydrolases"/>
    <property type="match status" value="1"/>
</dbReference>